<organism evidence="2 3">
    <name type="scientific">Corynebacterium frankenforstense DSM 45800</name>
    <dbReference type="NCBI Taxonomy" id="1437875"/>
    <lineage>
        <taxon>Bacteria</taxon>
        <taxon>Bacillati</taxon>
        <taxon>Actinomycetota</taxon>
        <taxon>Actinomycetes</taxon>
        <taxon>Mycobacteriales</taxon>
        <taxon>Corynebacteriaceae</taxon>
        <taxon>Corynebacterium</taxon>
    </lineage>
</organism>
<protein>
    <submittedName>
        <fullName evidence="2">Membrane protein</fullName>
    </submittedName>
</protein>
<evidence type="ECO:0000313" key="2">
    <source>
        <dbReference type="EMBL" id="APT89732.1"/>
    </source>
</evidence>
<dbReference type="EMBL" id="CP009247">
    <property type="protein sequence ID" value="APT89732.1"/>
    <property type="molecule type" value="Genomic_DNA"/>
</dbReference>
<gene>
    <name evidence="2" type="ORF">CFRA_11425</name>
</gene>
<dbReference type="OrthoDB" id="4420493at2"/>
<dbReference type="InterPro" id="IPR025962">
    <property type="entry name" value="SdpI/YhfL"/>
</dbReference>
<dbReference type="Pfam" id="PF13630">
    <property type="entry name" value="SdpI"/>
    <property type="match status" value="1"/>
</dbReference>
<accession>A0A1L7CV60</accession>
<name>A0A1L7CV60_9CORY</name>
<proteinExistence type="predicted"/>
<dbReference type="STRING" id="1437875.CFRA_11425"/>
<evidence type="ECO:0000256" key="1">
    <source>
        <dbReference type="SAM" id="Phobius"/>
    </source>
</evidence>
<dbReference type="AlphaFoldDB" id="A0A1L7CV60"/>
<dbReference type="Proteomes" id="UP000185434">
    <property type="component" value="Chromosome"/>
</dbReference>
<keyword evidence="1" id="KW-1133">Transmembrane helix</keyword>
<evidence type="ECO:0000313" key="3">
    <source>
        <dbReference type="Proteomes" id="UP000185434"/>
    </source>
</evidence>
<sequence length="139" mass="14344">MSIAVTVVLAVLAVAVLIVGALAWTGRLPGNSVIGLRVPEVRRSKDLWVTAHRIAGPMWVFAGVLLAFAAAFSSIVSGWGWIVPVALVVGAVAAIGAGAGRGAHTVAALDARRIAEESTDDTPKVDLDALRRAAKRADD</sequence>
<feature type="transmembrane region" description="Helical" evidence="1">
    <location>
        <begin position="79"/>
        <end position="99"/>
    </location>
</feature>
<dbReference type="RefSeq" id="WP_075664727.1">
    <property type="nucleotide sequence ID" value="NZ_CP009247.1"/>
</dbReference>
<dbReference type="KEGG" id="cfk:CFRA_11425"/>
<keyword evidence="1" id="KW-0472">Membrane</keyword>
<reference evidence="2 3" key="1">
    <citation type="submission" date="2014-08" db="EMBL/GenBank/DDBJ databases">
        <title>Complete genome sequence of Corynebacterium frankenforstense ST18(T) (=DSM 45800(T)), isolated from raw cow milk.</title>
        <authorList>
            <person name="Ruckert C."/>
            <person name="Albersmeier A."/>
            <person name="Winkler A."/>
            <person name="Lipski A."/>
            <person name="Kalinowski J."/>
        </authorList>
    </citation>
    <scope>NUCLEOTIDE SEQUENCE [LARGE SCALE GENOMIC DNA]</scope>
    <source>
        <strain evidence="2 3">ST18</strain>
    </source>
</reference>
<keyword evidence="1" id="KW-0812">Transmembrane</keyword>
<keyword evidence="3" id="KW-1185">Reference proteome</keyword>
<feature type="transmembrane region" description="Helical" evidence="1">
    <location>
        <begin position="47"/>
        <end position="72"/>
    </location>
</feature>